<feature type="coiled-coil region" evidence="1">
    <location>
        <begin position="80"/>
        <end position="128"/>
    </location>
</feature>
<dbReference type="SUPFAM" id="SSF46966">
    <property type="entry name" value="Spectrin repeat"/>
    <property type="match status" value="1"/>
</dbReference>
<evidence type="ECO:0000313" key="3">
    <source>
        <dbReference type="Proteomes" id="UP000291084"/>
    </source>
</evidence>
<evidence type="ECO:0000313" key="2">
    <source>
        <dbReference type="EMBL" id="BAT79730.1"/>
    </source>
</evidence>
<organism evidence="2 3">
    <name type="scientific">Vigna angularis var. angularis</name>
    <dbReference type="NCBI Taxonomy" id="157739"/>
    <lineage>
        <taxon>Eukaryota</taxon>
        <taxon>Viridiplantae</taxon>
        <taxon>Streptophyta</taxon>
        <taxon>Embryophyta</taxon>
        <taxon>Tracheophyta</taxon>
        <taxon>Spermatophyta</taxon>
        <taxon>Magnoliopsida</taxon>
        <taxon>eudicotyledons</taxon>
        <taxon>Gunneridae</taxon>
        <taxon>Pentapetalae</taxon>
        <taxon>rosids</taxon>
        <taxon>fabids</taxon>
        <taxon>Fabales</taxon>
        <taxon>Fabaceae</taxon>
        <taxon>Papilionoideae</taxon>
        <taxon>50 kb inversion clade</taxon>
        <taxon>NPAAA clade</taxon>
        <taxon>indigoferoid/millettioid clade</taxon>
        <taxon>Phaseoleae</taxon>
        <taxon>Vigna</taxon>
    </lineage>
</organism>
<dbReference type="OrthoDB" id="1435784at2759"/>
<dbReference type="EMBL" id="AP015035">
    <property type="protein sequence ID" value="BAT79730.1"/>
    <property type="molecule type" value="Genomic_DNA"/>
</dbReference>
<accession>A0A0S3RGD5</accession>
<dbReference type="Gene3D" id="1.20.58.60">
    <property type="match status" value="1"/>
</dbReference>
<dbReference type="Proteomes" id="UP000291084">
    <property type="component" value="Chromosome 2"/>
</dbReference>
<sequence length="146" mass="17534">MEAYPYLWNACEKFTDRFRAWMLKTLADMLLFLRSESVASVNPHREKDFLKLCDEVVQLGFERSWVDEMRQRVVGRDPKLDHARAKMSELLKRHDHLTEELDSIKTPIDELLKRHDHLAQELHDMKKELRSLNDFFDVPKKCFDFL</sequence>
<name>A0A0S3RGD5_PHAAN</name>
<reference evidence="2 3" key="1">
    <citation type="journal article" date="2015" name="Sci. Rep.">
        <title>The power of single molecule real-time sequencing technology in the de novo assembly of a eukaryotic genome.</title>
        <authorList>
            <person name="Sakai H."/>
            <person name="Naito K."/>
            <person name="Ogiso-Tanaka E."/>
            <person name="Takahashi Y."/>
            <person name="Iseki K."/>
            <person name="Muto C."/>
            <person name="Satou K."/>
            <person name="Teruya K."/>
            <person name="Shiroma A."/>
            <person name="Shimoji M."/>
            <person name="Hirano T."/>
            <person name="Itoh T."/>
            <person name="Kaga A."/>
            <person name="Tomooka N."/>
        </authorList>
    </citation>
    <scope>NUCLEOTIDE SEQUENCE [LARGE SCALE GENOMIC DNA]</scope>
    <source>
        <strain evidence="3">cv. Shumari</strain>
    </source>
</reference>
<dbReference type="AlphaFoldDB" id="A0A0S3RGD5"/>
<protein>
    <submittedName>
        <fullName evidence="2">Uncharacterized protein</fullName>
    </submittedName>
</protein>
<keyword evidence="3" id="KW-1185">Reference proteome</keyword>
<keyword evidence="1" id="KW-0175">Coiled coil</keyword>
<gene>
    <name evidence="2" type="primary">Vigan.02G265500</name>
    <name evidence="2" type="ORF">VIGAN_02265500</name>
</gene>
<evidence type="ECO:0000256" key="1">
    <source>
        <dbReference type="SAM" id="Coils"/>
    </source>
</evidence>
<proteinExistence type="predicted"/>